<dbReference type="Gene3D" id="3.30.160.20">
    <property type="match status" value="1"/>
</dbReference>
<organism evidence="4 5">
    <name type="scientific">Acidiluteibacter ferrifornacis</name>
    <dbReference type="NCBI Taxonomy" id="2692424"/>
    <lineage>
        <taxon>Bacteria</taxon>
        <taxon>Pseudomonadati</taxon>
        <taxon>Bacteroidota</taxon>
        <taxon>Flavobacteriia</taxon>
        <taxon>Flavobacteriales</taxon>
        <taxon>Cryomorphaceae</taxon>
        <taxon>Acidiluteibacter</taxon>
    </lineage>
</organism>
<dbReference type="AlphaFoldDB" id="A0A6N9NMD4"/>
<gene>
    <name evidence="4" type="ORF">GQN54_09075</name>
</gene>
<evidence type="ECO:0000313" key="5">
    <source>
        <dbReference type="Proteomes" id="UP000470771"/>
    </source>
</evidence>
<name>A0A6N9NMD4_9FLAO</name>
<dbReference type="PANTHER" id="PTHR47814:SF1">
    <property type="entry name" value="PEPTIDYL-TRNA HYDROLASE ARFB"/>
    <property type="match status" value="1"/>
</dbReference>
<protein>
    <submittedName>
        <fullName evidence="4">Aminoacyl-tRNA hydrolase</fullName>
        <ecNumber evidence="4">3.1.1.29</ecNumber>
    </submittedName>
</protein>
<evidence type="ECO:0000259" key="3">
    <source>
        <dbReference type="PROSITE" id="PS00745"/>
    </source>
</evidence>
<evidence type="ECO:0000256" key="1">
    <source>
        <dbReference type="ARBA" id="ARBA00010835"/>
    </source>
</evidence>
<comment type="caution">
    <text evidence="4">The sequence shown here is derived from an EMBL/GenBank/DDBJ whole genome shotgun (WGS) entry which is preliminary data.</text>
</comment>
<dbReference type="PANTHER" id="PTHR47814">
    <property type="entry name" value="PEPTIDYL-TRNA HYDROLASE ARFB"/>
    <property type="match status" value="1"/>
</dbReference>
<dbReference type="InterPro" id="IPR000352">
    <property type="entry name" value="Pep_chain_release_fac_I"/>
</dbReference>
<keyword evidence="5" id="KW-1185">Reference proteome</keyword>
<feature type="compositionally biased region" description="Basic and acidic residues" evidence="2">
    <location>
        <begin position="125"/>
        <end position="134"/>
    </location>
</feature>
<dbReference type="NCBIfam" id="NF006718">
    <property type="entry name" value="PRK09256.1"/>
    <property type="match status" value="1"/>
</dbReference>
<accession>A0A6N9NMD4</accession>
<feature type="region of interest" description="Disordered" evidence="2">
    <location>
        <begin position="101"/>
        <end position="134"/>
    </location>
</feature>
<feature type="domain" description="Prokaryotic-type class I peptide chain release factors" evidence="3">
    <location>
        <begin position="18"/>
        <end position="34"/>
    </location>
</feature>
<dbReference type="PROSITE" id="PS00745">
    <property type="entry name" value="RF_PROK_I"/>
    <property type="match status" value="1"/>
</dbReference>
<dbReference type="GO" id="GO:0004045">
    <property type="term" value="F:peptidyl-tRNA hydrolase activity"/>
    <property type="evidence" value="ECO:0007669"/>
    <property type="project" value="UniProtKB-EC"/>
</dbReference>
<evidence type="ECO:0000256" key="2">
    <source>
        <dbReference type="SAM" id="MobiDB-lite"/>
    </source>
</evidence>
<comment type="similarity">
    <text evidence="1">Belongs to the prokaryotic/mitochondrial release factor family.</text>
</comment>
<dbReference type="GO" id="GO:0072344">
    <property type="term" value="P:rescue of stalled ribosome"/>
    <property type="evidence" value="ECO:0007669"/>
    <property type="project" value="TreeGrafter"/>
</dbReference>
<keyword evidence="4" id="KW-0378">Hydrolase</keyword>
<dbReference type="GO" id="GO:0043022">
    <property type="term" value="F:ribosome binding"/>
    <property type="evidence" value="ECO:0007669"/>
    <property type="project" value="TreeGrafter"/>
</dbReference>
<dbReference type="Proteomes" id="UP000470771">
    <property type="component" value="Unassembled WGS sequence"/>
</dbReference>
<dbReference type="SUPFAM" id="SSF75620">
    <property type="entry name" value="Release factor"/>
    <property type="match status" value="1"/>
</dbReference>
<dbReference type="EMBL" id="WWNE01000007">
    <property type="protein sequence ID" value="NBG66267.1"/>
    <property type="molecule type" value="Genomic_DNA"/>
</dbReference>
<dbReference type="InterPro" id="IPR045853">
    <property type="entry name" value="Pep_chain_release_fac_I_sf"/>
</dbReference>
<reference evidence="4 5" key="1">
    <citation type="submission" date="2019-12" db="EMBL/GenBank/DDBJ databases">
        <authorList>
            <person name="Zhao J."/>
        </authorList>
    </citation>
    <scope>NUCLEOTIDE SEQUENCE [LARGE SCALE GENOMIC DNA]</scope>
    <source>
        <strain evidence="4 5">S-15</strain>
    </source>
</reference>
<dbReference type="RefSeq" id="WP_160633226.1">
    <property type="nucleotide sequence ID" value="NZ_WWNE01000007.1"/>
</dbReference>
<dbReference type="GO" id="GO:0003747">
    <property type="term" value="F:translation release factor activity"/>
    <property type="evidence" value="ECO:0007669"/>
    <property type="project" value="InterPro"/>
</dbReference>
<proteinExistence type="inferred from homology"/>
<dbReference type="Pfam" id="PF00472">
    <property type="entry name" value="RF-1"/>
    <property type="match status" value="1"/>
</dbReference>
<sequence length="134" mass="15266">MNFDDVDLSAEISYKTSRSGGKGGQHVNKTETKVTLVFNVQNSNLLTAIQKERILLKLRNRISQEGNLIISNSESRSQLKNKELVTQQLYSILQKALLVNKKRKPSKPSKAANAKRLLKKKRLSEKKSLRKKDF</sequence>
<dbReference type="EC" id="3.1.1.29" evidence="4"/>
<evidence type="ECO:0000313" key="4">
    <source>
        <dbReference type="EMBL" id="NBG66267.1"/>
    </source>
</evidence>